<evidence type="ECO:0000313" key="3">
    <source>
        <dbReference type="Proteomes" id="UP000243975"/>
    </source>
</evidence>
<proteinExistence type="predicted"/>
<evidence type="ECO:0000256" key="1">
    <source>
        <dbReference type="ARBA" id="ARBA00023117"/>
    </source>
</evidence>
<keyword evidence="1" id="KW-0103">Bromodomain</keyword>
<dbReference type="PANTHER" id="PTHR47162:SF8">
    <property type="entry name" value="METHYL-CPG-BINDING DOMAIN-CONTAINING PROTEIN 9"/>
    <property type="match status" value="1"/>
</dbReference>
<dbReference type="AlphaFoldDB" id="A0A103XL67"/>
<dbReference type="Gene3D" id="1.20.920.10">
    <property type="entry name" value="Bromodomain-like"/>
    <property type="match status" value="1"/>
</dbReference>
<sequence>MLITEETAINKQPFLLGSLISSRLSSHAVGNLVQVHEFLCRFQENLGVKDQLSFEELEKELLCPWMDSLDSPEEVDFSSTGATYGLGESSILETIEMNCTRCISDKLTTIHQALLPELVSELLDKIASVVNITSEAEISKSKWGHKKDSANRNMVKRIKLDMVPINQLTWPEVVRRYILSYLLMGGRLNFLDTAIRNNTKLMRCLQGDGGICCCSLTGVAGVDVDAQLLGRAVDKVFNKLDGESYTKTMGLTGNKADNSDENGLATGGSVPEWAKVLDPVRKLPTNVGARIRNLIIDALEKNPPDWARKLLKASIAKDVYKGNASGPTKRAVIEVLKRLSDEAARPLPPVREEKRTPELVSKLILKKCRIILRRVAACDMNRVFTDLVGRNFSYDDDDVRFVFGSTSTRPLDLRTIDMRLLHGTYGGSHEAFLEDVRECQLEKSSQWRALYTL</sequence>
<name>A0A103XL67_CYNCS</name>
<gene>
    <name evidence="2" type="ORF">Ccrd_005203</name>
</gene>
<reference evidence="2 3" key="1">
    <citation type="journal article" date="2016" name="Sci. Rep.">
        <title>The genome sequence of the outbreeding globe artichoke constructed de novo incorporating a phase-aware low-pass sequencing strategy of F1 progeny.</title>
        <authorList>
            <person name="Scaglione D."/>
            <person name="Reyes-Chin-Wo S."/>
            <person name="Acquadro A."/>
            <person name="Froenicke L."/>
            <person name="Portis E."/>
            <person name="Beitel C."/>
            <person name="Tirone M."/>
            <person name="Mauro R."/>
            <person name="Lo Monaco A."/>
            <person name="Mauromicale G."/>
            <person name="Faccioli P."/>
            <person name="Cattivelli L."/>
            <person name="Rieseberg L."/>
            <person name="Michelmore R."/>
            <person name="Lanteri S."/>
        </authorList>
    </citation>
    <scope>NUCLEOTIDE SEQUENCE [LARGE SCALE GENOMIC DNA]</scope>
    <source>
        <strain evidence="2">2C</strain>
    </source>
</reference>
<dbReference type="EMBL" id="LEKV01004806">
    <property type="protein sequence ID" value="KVH92764.1"/>
    <property type="molecule type" value="Genomic_DNA"/>
</dbReference>
<evidence type="ECO:0000313" key="2">
    <source>
        <dbReference type="EMBL" id="KVH92764.1"/>
    </source>
</evidence>
<accession>A0A103XL67</accession>
<dbReference type="Gramene" id="KVH92764">
    <property type="protein sequence ID" value="KVH92764"/>
    <property type="gene ID" value="Ccrd_005203"/>
</dbReference>
<comment type="caution">
    <text evidence="2">The sequence shown here is derived from an EMBL/GenBank/DDBJ whole genome shotgun (WGS) entry which is preliminary data.</text>
</comment>
<dbReference type="PANTHER" id="PTHR47162">
    <property type="entry name" value="OS02G0192300 PROTEIN"/>
    <property type="match status" value="1"/>
</dbReference>
<organism evidence="2 3">
    <name type="scientific">Cynara cardunculus var. scolymus</name>
    <name type="common">Globe artichoke</name>
    <name type="synonym">Cynara scolymus</name>
    <dbReference type="NCBI Taxonomy" id="59895"/>
    <lineage>
        <taxon>Eukaryota</taxon>
        <taxon>Viridiplantae</taxon>
        <taxon>Streptophyta</taxon>
        <taxon>Embryophyta</taxon>
        <taxon>Tracheophyta</taxon>
        <taxon>Spermatophyta</taxon>
        <taxon>Magnoliopsida</taxon>
        <taxon>eudicotyledons</taxon>
        <taxon>Gunneridae</taxon>
        <taxon>Pentapetalae</taxon>
        <taxon>asterids</taxon>
        <taxon>campanulids</taxon>
        <taxon>Asterales</taxon>
        <taxon>Asteraceae</taxon>
        <taxon>Carduoideae</taxon>
        <taxon>Cardueae</taxon>
        <taxon>Carduinae</taxon>
        <taxon>Cynara</taxon>
    </lineage>
</organism>
<keyword evidence="3" id="KW-1185">Reference proteome</keyword>
<dbReference type="InterPro" id="IPR036427">
    <property type="entry name" value="Bromodomain-like_sf"/>
</dbReference>
<dbReference type="STRING" id="59895.A0A103XL67"/>
<dbReference type="Proteomes" id="UP000243975">
    <property type="component" value="Unassembled WGS sequence"/>
</dbReference>
<protein>
    <submittedName>
        <fullName evidence="2">Uncharacterized protein</fullName>
    </submittedName>
</protein>